<sequence length="418" mass="46855">MFRPSISRIQAFKPFIQSSTTVTVGKIPKASSSPASSRWLSGETGPKKRISGHGQPSLLKQALKPSPNVSGRETMRIGQVLAYSTAEEYDLGALHQRMAEAGQCEMAMFNVLGEAIWIPKWSPRFLPDKQSSQNEPHPDNDHGEIFVFESGSFVGWGLSSQVAEVFFKEVIRSESSAKRLERNPSRIPEKETIDYLKSNTGPMFAVDADQIVVGPIVGRTSLPTIPTRTLLSPFLNASITSPKVQPTHDPLLLSKLAVSSALVRACRLSRYEAQLDEFLSKVEHVPQMLKSGNDSPLNKSEIVARYGELLELRQGLSLNEENLLDLPEWFWEDTGAEELHFKKILKEFDFERRLRVLNDKLGMAIELQGRLFEFVNSKYSHRLEWVIIILIAFEIAHAIFVAGHHREVPPTDKEALAV</sequence>
<accession>A0A9Q3H6E8</accession>
<feature type="region of interest" description="Disordered" evidence="2">
    <location>
        <begin position="26"/>
        <end position="70"/>
    </location>
</feature>
<feature type="domain" description="DUF155" evidence="3">
    <location>
        <begin position="145"/>
        <end position="358"/>
    </location>
</feature>
<organism evidence="4 5">
    <name type="scientific">Austropuccinia psidii MF-1</name>
    <dbReference type="NCBI Taxonomy" id="1389203"/>
    <lineage>
        <taxon>Eukaryota</taxon>
        <taxon>Fungi</taxon>
        <taxon>Dikarya</taxon>
        <taxon>Basidiomycota</taxon>
        <taxon>Pucciniomycotina</taxon>
        <taxon>Pucciniomycetes</taxon>
        <taxon>Pucciniales</taxon>
        <taxon>Sphaerophragmiaceae</taxon>
        <taxon>Austropuccinia</taxon>
    </lineage>
</organism>
<dbReference type="PANTHER" id="PTHR16255">
    <property type="entry name" value="REQUIRED FOR MEIOTIC NUCLEAR DIVISION PROTEIN 1 HOMOLOG"/>
    <property type="match status" value="1"/>
</dbReference>
<dbReference type="PANTHER" id="PTHR16255:SF1">
    <property type="entry name" value="REQUIRED FOR MEIOTIC NUCLEAR DIVISION PROTEIN 1 HOMOLOG"/>
    <property type="match status" value="1"/>
</dbReference>
<dbReference type="Pfam" id="PF02582">
    <property type="entry name" value="DUF155"/>
    <property type="match status" value="1"/>
</dbReference>
<dbReference type="OrthoDB" id="242766at2759"/>
<reference evidence="4" key="1">
    <citation type="submission" date="2021-03" db="EMBL/GenBank/DDBJ databases">
        <title>Draft genome sequence of rust myrtle Austropuccinia psidii MF-1, a brazilian biotype.</title>
        <authorList>
            <person name="Quecine M.C."/>
            <person name="Pachon D.M.R."/>
            <person name="Bonatelli M.L."/>
            <person name="Correr F.H."/>
            <person name="Franceschini L.M."/>
            <person name="Leite T.F."/>
            <person name="Margarido G.R.A."/>
            <person name="Almeida C.A."/>
            <person name="Ferrarezi J.A."/>
            <person name="Labate C.A."/>
        </authorList>
    </citation>
    <scope>NUCLEOTIDE SEQUENCE</scope>
    <source>
        <strain evidence="4">MF-1</strain>
    </source>
</reference>
<evidence type="ECO:0000259" key="3">
    <source>
        <dbReference type="Pfam" id="PF02582"/>
    </source>
</evidence>
<protein>
    <recommendedName>
        <fullName evidence="3">DUF155 domain-containing protein</fullName>
    </recommendedName>
</protein>
<evidence type="ECO:0000313" key="5">
    <source>
        <dbReference type="Proteomes" id="UP000765509"/>
    </source>
</evidence>
<dbReference type="AlphaFoldDB" id="A0A9Q3H6E8"/>
<name>A0A9Q3H6E8_9BASI</name>
<dbReference type="InterPro" id="IPR003734">
    <property type="entry name" value="DUF155"/>
</dbReference>
<keyword evidence="5" id="KW-1185">Reference proteome</keyword>
<comment type="similarity">
    <text evidence="1">Belongs to the RMD1/sif2 family.</text>
</comment>
<dbReference type="GO" id="GO:0070131">
    <property type="term" value="P:positive regulation of mitochondrial translation"/>
    <property type="evidence" value="ECO:0007669"/>
    <property type="project" value="TreeGrafter"/>
</dbReference>
<dbReference type="EMBL" id="AVOT02011163">
    <property type="protein sequence ID" value="MBW0491604.1"/>
    <property type="molecule type" value="Genomic_DNA"/>
</dbReference>
<comment type="caution">
    <text evidence="4">The sequence shown here is derived from an EMBL/GenBank/DDBJ whole genome shotgun (WGS) entry which is preliminary data.</text>
</comment>
<evidence type="ECO:0000313" key="4">
    <source>
        <dbReference type="EMBL" id="MBW0491604.1"/>
    </source>
</evidence>
<feature type="compositionally biased region" description="Low complexity" evidence="2">
    <location>
        <begin position="26"/>
        <end position="37"/>
    </location>
</feature>
<proteinExistence type="inferred from homology"/>
<dbReference type="Proteomes" id="UP000765509">
    <property type="component" value="Unassembled WGS sequence"/>
</dbReference>
<dbReference type="GO" id="GO:0005739">
    <property type="term" value="C:mitochondrion"/>
    <property type="evidence" value="ECO:0007669"/>
    <property type="project" value="UniProtKB-ARBA"/>
</dbReference>
<evidence type="ECO:0000256" key="1">
    <source>
        <dbReference type="ARBA" id="ARBA00008306"/>
    </source>
</evidence>
<gene>
    <name evidence="4" type="ORF">O181_031319</name>
</gene>
<dbReference type="InterPro" id="IPR051624">
    <property type="entry name" value="RMD1/Sad1-interacting"/>
</dbReference>
<evidence type="ECO:0000256" key="2">
    <source>
        <dbReference type="SAM" id="MobiDB-lite"/>
    </source>
</evidence>